<dbReference type="Proteomes" id="UP000058074">
    <property type="component" value="Chromosome"/>
</dbReference>
<dbReference type="InterPro" id="IPR011992">
    <property type="entry name" value="EF-hand-dom_pair"/>
</dbReference>
<feature type="chain" id="PRO_5006038892" description="EF-hand domain-containing protein" evidence="1">
    <location>
        <begin position="20"/>
        <end position="105"/>
    </location>
</feature>
<dbReference type="Gene3D" id="1.10.238.10">
    <property type="entry name" value="EF-hand"/>
    <property type="match status" value="1"/>
</dbReference>
<dbReference type="KEGG" id="smag:AN936_11695"/>
<sequence>MKKLTIIAASLGLALPAAAAAQPQDDNGRMFAAIDTNGDGKLDKAEVTKMAEMRAKEKGDPSLAAPEKIDSFIKHIDTNGDGAIDKGEIQAIRDSRASPPPSESE</sequence>
<protein>
    <recommendedName>
        <fullName evidence="2">EF-hand domain-containing protein</fullName>
    </recommendedName>
</protein>
<reference evidence="3 4" key="1">
    <citation type="journal article" date="2015" name="Genome Announc.">
        <title>Complete Genome Sequence of Polypropylene Glycol- and Polyethylene Glycol-Degrading Sphingopyxis macrogoltabida Strain EY-1.</title>
        <authorList>
            <person name="Ohtsubo Y."/>
            <person name="Nagata Y."/>
            <person name="Numata M."/>
            <person name="Tsuchikane K."/>
            <person name="Hosoyama A."/>
            <person name="Yamazoe A."/>
            <person name="Tsuda M."/>
            <person name="Fujita N."/>
            <person name="Kawai F."/>
        </authorList>
    </citation>
    <scope>NUCLEOTIDE SEQUENCE [LARGE SCALE GENOMIC DNA]</scope>
    <source>
        <strain evidence="3 4">EY-1</strain>
    </source>
</reference>
<dbReference type="InterPro" id="IPR002048">
    <property type="entry name" value="EF_hand_dom"/>
</dbReference>
<feature type="signal peptide" evidence="1">
    <location>
        <begin position="1"/>
        <end position="19"/>
    </location>
</feature>
<evidence type="ECO:0000259" key="2">
    <source>
        <dbReference type="PROSITE" id="PS50222"/>
    </source>
</evidence>
<dbReference type="SUPFAM" id="SSF47473">
    <property type="entry name" value="EF-hand"/>
    <property type="match status" value="1"/>
</dbReference>
<dbReference type="EMBL" id="CP012700">
    <property type="protein sequence ID" value="ALH81004.1"/>
    <property type="molecule type" value="Genomic_DNA"/>
</dbReference>
<dbReference type="Pfam" id="PF13499">
    <property type="entry name" value="EF-hand_7"/>
    <property type="match status" value="1"/>
</dbReference>
<feature type="domain" description="EF-hand" evidence="2">
    <location>
        <begin position="22"/>
        <end position="57"/>
    </location>
</feature>
<dbReference type="SMART" id="SM00054">
    <property type="entry name" value="EFh"/>
    <property type="match status" value="2"/>
</dbReference>
<accession>A0A0N9UBL0</accession>
<proteinExistence type="predicted"/>
<organism evidence="3 4">
    <name type="scientific">Sphingopyxis macrogoltabida</name>
    <name type="common">Sphingomonas macrogoltabidus</name>
    <dbReference type="NCBI Taxonomy" id="33050"/>
    <lineage>
        <taxon>Bacteria</taxon>
        <taxon>Pseudomonadati</taxon>
        <taxon>Pseudomonadota</taxon>
        <taxon>Alphaproteobacteria</taxon>
        <taxon>Sphingomonadales</taxon>
        <taxon>Sphingomonadaceae</taxon>
        <taxon>Sphingopyxis</taxon>
    </lineage>
</organism>
<name>A0A0N9UBL0_SPHMC</name>
<dbReference type="InterPro" id="IPR018247">
    <property type="entry name" value="EF_Hand_1_Ca_BS"/>
</dbReference>
<dbReference type="PROSITE" id="PS50222">
    <property type="entry name" value="EF_HAND_2"/>
    <property type="match status" value="2"/>
</dbReference>
<dbReference type="PROSITE" id="PS00018">
    <property type="entry name" value="EF_HAND_1"/>
    <property type="match status" value="2"/>
</dbReference>
<gene>
    <name evidence="3" type="ORF">AN936_11695</name>
</gene>
<evidence type="ECO:0000256" key="1">
    <source>
        <dbReference type="SAM" id="SignalP"/>
    </source>
</evidence>
<dbReference type="PATRIC" id="fig|33050.5.peg.2419"/>
<keyword evidence="1" id="KW-0732">Signal</keyword>
<dbReference type="OrthoDB" id="7474785at2"/>
<dbReference type="GO" id="GO:0005509">
    <property type="term" value="F:calcium ion binding"/>
    <property type="evidence" value="ECO:0007669"/>
    <property type="project" value="InterPro"/>
</dbReference>
<feature type="domain" description="EF-hand" evidence="2">
    <location>
        <begin position="64"/>
        <end position="99"/>
    </location>
</feature>
<evidence type="ECO:0000313" key="4">
    <source>
        <dbReference type="Proteomes" id="UP000058074"/>
    </source>
</evidence>
<dbReference type="RefSeq" id="WP_054588292.1">
    <property type="nucleotide sequence ID" value="NZ_CP012700.1"/>
</dbReference>
<evidence type="ECO:0000313" key="3">
    <source>
        <dbReference type="EMBL" id="ALH81004.1"/>
    </source>
</evidence>
<dbReference type="AlphaFoldDB" id="A0A0N9UBL0"/>